<reference evidence="1" key="1">
    <citation type="submission" date="2016-06" db="EMBL/GenBank/DDBJ databases">
        <authorList>
            <person name="Cuomo C."/>
            <person name="Litvintseva A."/>
            <person name="Heitman J."/>
            <person name="Chen Y."/>
            <person name="Sun S."/>
            <person name="Springer D."/>
            <person name="Dromer F."/>
            <person name="Young S."/>
            <person name="Zeng Q."/>
            <person name="Chapman S."/>
            <person name="Gujja S."/>
            <person name="Saif S."/>
            <person name="Birren B."/>
        </authorList>
    </citation>
    <scope>NUCLEOTIDE SEQUENCE</scope>
    <source>
        <strain evidence="1">CBS 7841</strain>
    </source>
</reference>
<gene>
    <name evidence="1" type="ORF">L203_100389</name>
</gene>
<dbReference type="PANTHER" id="PTHR24113:SF15">
    <property type="entry name" value="NACHT DOMAIN-CONTAINING PROTEIN"/>
    <property type="match status" value="1"/>
</dbReference>
<evidence type="ECO:0000313" key="1">
    <source>
        <dbReference type="EMBL" id="WVN85244.1"/>
    </source>
</evidence>
<proteinExistence type="predicted"/>
<reference evidence="1" key="3">
    <citation type="submission" date="2024-01" db="EMBL/GenBank/DDBJ databases">
        <authorList>
            <person name="Coelho M.A."/>
            <person name="David-Palma M."/>
            <person name="Shea T."/>
            <person name="Sun S."/>
            <person name="Cuomo C.A."/>
            <person name="Heitman J."/>
        </authorList>
    </citation>
    <scope>NUCLEOTIDE SEQUENCE</scope>
    <source>
        <strain evidence="1">CBS 7841</strain>
    </source>
</reference>
<dbReference type="InterPro" id="IPR032675">
    <property type="entry name" value="LRR_dom_sf"/>
</dbReference>
<dbReference type="GO" id="GO:0005634">
    <property type="term" value="C:nucleus"/>
    <property type="evidence" value="ECO:0007669"/>
    <property type="project" value="TreeGrafter"/>
</dbReference>
<dbReference type="Pfam" id="PF13516">
    <property type="entry name" value="LRR_6"/>
    <property type="match status" value="1"/>
</dbReference>
<accession>A0A1E3HY32</accession>
<dbReference type="GeneID" id="91084605"/>
<organism evidence="1 2">
    <name type="scientific">Cryptococcus depauperatus CBS 7841</name>
    <dbReference type="NCBI Taxonomy" id="1295531"/>
    <lineage>
        <taxon>Eukaryota</taxon>
        <taxon>Fungi</taxon>
        <taxon>Dikarya</taxon>
        <taxon>Basidiomycota</taxon>
        <taxon>Agaricomycotina</taxon>
        <taxon>Tremellomycetes</taxon>
        <taxon>Tremellales</taxon>
        <taxon>Cryptococcaceae</taxon>
        <taxon>Cryptococcus</taxon>
    </lineage>
</organism>
<dbReference type="SUPFAM" id="SSF52047">
    <property type="entry name" value="RNI-like"/>
    <property type="match status" value="1"/>
</dbReference>
<dbReference type="RefSeq" id="XP_066065945.1">
    <property type="nucleotide sequence ID" value="XM_066209848.1"/>
</dbReference>
<dbReference type="EMBL" id="CP143784">
    <property type="protein sequence ID" value="WVN85244.1"/>
    <property type="molecule type" value="Genomic_DNA"/>
</dbReference>
<dbReference type="GO" id="GO:0031267">
    <property type="term" value="F:small GTPase binding"/>
    <property type="evidence" value="ECO:0007669"/>
    <property type="project" value="TreeGrafter"/>
</dbReference>
<dbReference type="PANTHER" id="PTHR24113">
    <property type="entry name" value="RAN GTPASE-ACTIVATING PROTEIN 1"/>
    <property type="match status" value="1"/>
</dbReference>
<dbReference type="GO" id="GO:0005096">
    <property type="term" value="F:GTPase activator activity"/>
    <property type="evidence" value="ECO:0007669"/>
    <property type="project" value="InterPro"/>
</dbReference>
<dbReference type="AlphaFoldDB" id="A0A1E3HY32"/>
<dbReference type="InterPro" id="IPR001611">
    <property type="entry name" value="Leu-rich_rpt"/>
</dbReference>
<keyword evidence="2" id="KW-1185">Reference proteome</keyword>
<dbReference type="VEuPathDB" id="FungiDB:L203_05740"/>
<name>A0A1E3HY32_9TREE</name>
<dbReference type="GO" id="GO:0048471">
    <property type="term" value="C:perinuclear region of cytoplasm"/>
    <property type="evidence" value="ECO:0007669"/>
    <property type="project" value="TreeGrafter"/>
</dbReference>
<dbReference type="Proteomes" id="UP000094043">
    <property type="component" value="Chromosome 1"/>
</dbReference>
<dbReference type="KEGG" id="cdep:91084605"/>
<dbReference type="Gene3D" id="3.80.10.10">
    <property type="entry name" value="Ribonuclease Inhibitor"/>
    <property type="match status" value="2"/>
</dbReference>
<dbReference type="InterPro" id="IPR027038">
    <property type="entry name" value="RanGap"/>
</dbReference>
<reference evidence="1" key="2">
    <citation type="journal article" date="2022" name="Elife">
        <title>Obligate sexual reproduction of a homothallic fungus closely related to the Cryptococcus pathogenic species complex.</title>
        <authorList>
            <person name="Passer A.R."/>
            <person name="Clancey S.A."/>
            <person name="Shea T."/>
            <person name="David-Palma M."/>
            <person name="Averette A.F."/>
            <person name="Boekhout T."/>
            <person name="Porcel B.M."/>
            <person name="Nowrousian M."/>
            <person name="Cuomo C.A."/>
            <person name="Sun S."/>
            <person name="Heitman J."/>
            <person name="Coelho M.A."/>
        </authorList>
    </citation>
    <scope>NUCLEOTIDE SEQUENCE</scope>
    <source>
        <strain evidence="1">CBS 7841</strain>
    </source>
</reference>
<sequence>MAVALRSNTDLVYLPDHGFAAEEGALRILPQITRQIRRLNVSHNPLGPSGALTLFKGLSTIRTRYSASELGLWGLQEINLAACDINDEAFDSIIAYAKKDVFLRYIYLQGNLITLRDNVESVMTSLNMSNVEMLSLTNNPSIDPEGFKRFMSLLNSSSLKGLHIAACRLPPSAASVIADYIRSPRSKNLEFLLLNGNRLGAQGVTKIVDAIEEANYSLTNVGLLANNYPETTEDEQGLTTLELTIDNYEEGELLEYQVHARLPALLARNSILTKRVRLAATKTIGPARIILNALPVSDEETAKRVISDISSDQPSYNFFRLMDLPAEVINLIVRHVSGDPWALSEGQFTRLRLEAVDREALRSWSERRWELLRGKRKQEESEAILALQNQWLRKGKWDKWEPNM</sequence>
<protein>
    <submittedName>
        <fullName evidence="1">Uncharacterized protein</fullName>
    </submittedName>
</protein>
<dbReference type="OrthoDB" id="120976at2759"/>
<dbReference type="SMART" id="SM00368">
    <property type="entry name" value="LRR_RI"/>
    <property type="match status" value="3"/>
</dbReference>
<dbReference type="GO" id="GO:0005829">
    <property type="term" value="C:cytosol"/>
    <property type="evidence" value="ECO:0007669"/>
    <property type="project" value="TreeGrafter"/>
</dbReference>
<dbReference type="GO" id="GO:0006913">
    <property type="term" value="P:nucleocytoplasmic transport"/>
    <property type="evidence" value="ECO:0007669"/>
    <property type="project" value="TreeGrafter"/>
</dbReference>
<evidence type="ECO:0000313" key="2">
    <source>
        <dbReference type="Proteomes" id="UP000094043"/>
    </source>
</evidence>